<evidence type="ECO:0000313" key="2">
    <source>
        <dbReference type="Proteomes" id="UP000325081"/>
    </source>
</evidence>
<accession>A0A5A7NWY2</accession>
<comment type="caution">
    <text evidence="1">The sequence shown here is derived from an EMBL/GenBank/DDBJ whole genome shotgun (WGS) entry which is preliminary data.</text>
</comment>
<organism evidence="1 2">
    <name type="scientific">Striga asiatica</name>
    <name type="common">Asiatic witchweed</name>
    <name type="synonym">Buchnera asiatica</name>
    <dbReference type="NCBI Taxonomy" id="4170"/>
    <lineage>
        <taxon>Eukaryota</taxon>
        <taxon>Viridiplantae</taxon>
        <taxon>Streptophyta</taxon>
        <taxon>Embryophyta</taxon>
        <taxon>Tracheophyta</taxon>
        <taxon>Spermatophyta</taxon>
        <taxon>Magnoliopsida</taxon>
        <taxon>eudicotyledons</taxon>
        <taxon>Gunneridae</taxon>
        <taxon>Pentapetalae</taxon>
        <taxon>asterids</taxon>
        <taxon>lamiids</taxon>
        <taxon>Lamiales</taxon>
        <taxon>Orobanchaceae</taxon>
        <taxon>Buchnereae</taxon>
        <taxon>Striga</taxon>
    </lineage>
</organism>
<dbReference type="Proteomes" id="UP000325081">
    <property type="component" value="Unassembled WGS sequence"/>
</dbReference>
<sequence length="350" mass="39322">MGKSLDQWNPFACNQLSTSLESKESPSKTSSSFSHLSISDGHTTCPPYAQNVVPPVLVNPERCGSRMGVLLQGPLAVRGSHVVRVSRLVAESSSVADDVGFLPFVRPMPAAPNVPRVALVTPSFLGADFLEFGEEITTAAVFYLGICGQLPRLRLAVDVGYGDEAVGGKRIPCDETLEFFLWSKGKRSEVPERKVFLFSDYWFYSEWIMWEKSRKLQIVVSGKEKNFFSAVVRIRGSHFQNFKALFREISSSVYKKLLLIEGSSLSLFLDIAQFFFLSWHNISLAAFHSHQHPFGCFKEVDIKLEKVSINRDDGMVNNSQEFWVAFSCFSVEGQTMLHKLDKCYINWTSS</sequence>
<gene>
    <name evidence="1" type="ORF">STAS_00526</name>
</gene>
<dbReference type="EMBL" id="BKCP01000001">
    <property type="protein sequence ID" value="GER24972.1"/>
    <property type="molecule type" value="Genomic_DNA"/>
</dbReference>
<name>A0A5A7NWY2_STRAF</name>
<protein>
    <submittedName>
        <fullName evidence="1">Pilus assembly protein HofO</fullName>
    </submittedName>
</protein>
<dbReference type="AlphaFoldDB" id="A0A5A7NWY2"/>
<proteinExistence type="predicted"/>
<keyword evidence="2" id="KW-1185">Reference proteome</keyword>
<reference evidence="2" key="1">
    <citation type="journal article" date="2019" name="Curr. Biol.">
        <title>Genome Sequence of Striga asiatica Provides Insight into the Evolution of Plant Parasitism.</title>
        <authorList>
            <person name="Yoshida S."/>
            <person name="Kim S."/>
            <person name="Wafula E.K."/>
            <person name="Tanskanen J."/>
            <person name="Kim Y.M."/>
            <person name="Honaas L."/>
            <person name="Yang Z."/>
            <person name="Spallek T."/>
            <person name="Conn C.E."/>
            <person name="Ichihashi Y."/>
            <person name="Cheong K."/>
            <person name="Cui S."/>
            <person name="Der J.P."/>
            <person name="Gundlach H."/>
            <person name="Jiao Y."/>
            <person name="Hori C."/>
            <person name="Ishida J.K."/>
            <person name="Kasahara H."/>
            <person name="Kiba T."/>
            <person name="Kim M.S."/>
            <person name="Koo N."/>
            <person name="Laohavisit A."/>
            <person name="Lee Y.H."/>
            <person name="Lumba S."/>
            <person name="McCourt P."/>
            <person name="Mortimer J.C."/>
            <person name="Mutuku J.M."/>
            <person name="Nomura T."/>
            <person name="Sasaki-Sekimoto Y."/>
            <person name="Seto Y."/>
            <person name="Wang Y."/>
            <person name="Wakatake T."/>
            <person name="Sakakibara H."/>
            <person name="Demura T."/>
            <person name="Yamaguchi S."/>
            <person name="Yoneyama K."/>
            <person name="Manabe R.I."/>
            <person name="Nelson D.C."/>
            <person name="Schulman A.H."/>
            <person name="Timko M.P."/>
            <person name="dePamphilis C.W."/>
            <person name="Choi D."/>
            <person name="Shirasu K."/>
        </authorList>
    </citation>
    <scope>NUCLEOTIDE SEQUENCE [LARGE SCALE GENOMIC DNA]</scope>
    <source>
        <strain evidence="2">cv. UVA1</strain>
    </source>
</reference>
<evidence type="ECO:0000313" key="1">
    <source>
        <dbReference type="EMBL" id="GER24972.1"/>
    </source>
</evidence>